<comment type="caution">
    <text evidence="2">The sequence shown here is derived from an EMBL/GenBank/DDBJ whole genome shotgun (WGS) entry which is preliminary data.</text>
</comment>
<proteinExistence type="predicted"/>
<accession>A0A6N8I3J0</accession>
<feature type="transmembrane region" description="Helical" evidence="1">
    <location>
        <begin position="430"/>
        <end position="448"/>
    </location>
</feature>
<sequence>MNEGQKNSGRFLNYAPFLISLVFWLVIYSYTFLQGDDYRFSVNGGSFPRIWNEYLDYYTYGGARMGNLLAGLFLMAGMRVWQVTTALAATGISLAFFYYVRGTLRPGSADRRSALLACVCAVFPGLLPMSSRLFSDAFLWLDGSANYVYPFLLMLVGFLPFYNSLRGRSLPKAFHWISPVCFVAAALLHEQVTTMLLGMCVAALCYLKKDRTKKELVYFGVLTALCAGALVFMLTAPGAYFRMEQENGEQSEKAAFLHNFMSYFVPLVNEEWPWLIAMGLTAVFLLSRRSGHGKLGAFLQLYLCFGALLTPLSWSMRFPMLTLPAEETQSSRFQQTAEAALICYWILYLLLIFAALLMFAQEKDPGGGGSRAYLPVLYVGMWASQAIPAVATASSGRARMPLYALALLMIFCVLWDYGGAVRRAGLLQGALVLIGIVSFACIARGAVINGTAAADIERQMLEARQGERSTVLIDYNRFDWTFCNVTYIFKPDKRPRSYETAIRKYYGLPDSVKIQYTKAKAGRGAAVYELK</sequence>
<feature type="transmembrane region" description="Helical" evidence="1">
    <location>
        <begin position="216"/>
        <end position="236"/>
    </location>
</feature>
<keyword evidence="1" id="KW-0812">Transmembrane</keyword>
<evidence type="ECO:0008006" key="4">
    <source>
        <dbReference type="Google" id="ProtNLM"/>
    </source>
</evidence>
<organism evidence="2 3">
    <name type="scientific">Caproicibacter fermentans</name>
    <dbReference type="NCBI Taxonomy" id="2576756"/>
    <lineage>
        <taxon>Bacteria</taxon>
        <taxon>Bacillati</taxon>
        <taxon>Bacillota</taxon>
        <taxon>Clostridia</taxon>
        <taxon>Eubacteriales</taxon>
        <taxon>Acutalibacteraceae</taxon>
        <taxon>Caproicibacter</taxon>
    </lineage>
</organism>
<keyword evidence="3" id="KW-1185">Reference proteome</keyword>
<dbReference type="InterPro" id="IPR045691">
    <property type="entry name" value="DUF6056"/>
</dbReference>
<dbReference type="EMBL" id="VWXL01000100">
    <property type="protein sequence ID" value="MVB12716.1"/>
    <property type="molecule type" value="Genomic_DNA"/>
</dbReference>
<name>A0A6N8I3J0_9FIRM</name>
<keyword evidence="1" id="KW-1133">Transmembrane helix</keyword>
<dbReference type="RefSeq" id="WP_156991311.1">
    <property type="nucleotide sequence ID" value="NZ_VWXL01000100.1"/>
</dbReference>
<feature type="transmembrane region" description="Helical" evidence="1">
    <location>
        <begin position="83"/>
        <end position="101"/>
    </location>
</feature>
<feature type="transmembrane region" description="Helical" evidence="1">
    <location>
        <begin position="339"/>
        <end position="360"/>
    </location>
</feature>
<evidence type="ECO:0000313" key="3">
    <source>
        <dbReference type="Proteomes" id="UP000469440"/>
    </source>
</evidence>
<evidence type="ECO:0000313" key="2">
    <source>
        <dbReference type="EMBL" id="MVB12716.1"/>
    </source>
</evidence>
<feature type="transmembrane region" description="Helical" evidence="1">
    <location>
        <begin position="113"/>
        <end position="135"/>
    </location>
</feature>
<dbReference type="Pfam" id="PF19528">
    <property type="entry name" value="DUF6056"/>
    <property type="match status" value="1"/>
</dbReference>
<reference evidence="2 3" key="1">
    <citation type="submission" date="2019-09" db="EMBL/GenBank/DDBJ databases">
        <title>Genome sequence of Clostridium sp. EA1.</title>
        <authorList>
            <person name="Poehlein A."/>
            <person name="Bengelsdorf F.R."/>
            <person name="Daniel R."/>
        </authorList>
    </citation>
    <scope>NUCLEOTIDE SEQUENCE [LARGE SCALE GENOMIC DNA]</scope>
    <source>
        <strain evidence="2 3">EA1</strain>
    </source>
</reference>
<feature type="transmembrane region" description="Helical" evidence="1">
    <location>
        <begin position="147"/>
        <end position="165"/>
    </location>
</feature>
<feature type="transmembrane region" description="Helical" evidence="1">
    <location>
        <begin position="400"/>
        <end position="418"/>
    </location>
</feature>
<dbReference type="Proteomes" id="UP000469440">
    <property type="component" value="Unassembled WGS sequence"/>
</dbReference>
<protein>
    <recommendedName>
        <fullName evidence="4">Glycosyltransferase RgtA/B/C/D-like domain-containing protein</fullName>
    </recommendedName>
</protein>
<feature type="transmembrane region" description="Helical" evidence="1">
    <location>
        <begin position="12"/>
        <end position="33"/>
    </location>
</feature>
<feature type="transmembrane region" description="Helical" evidence="1">
    <location>
        <begin position="372"/>
        <end position="394"/>
    </location>
</feature>
<keyword evidence="1" id="KW-0472">Membrane</keyword>
<dbReference type="AlphaFoldDB" id="A0A6N8I3J0"/>
<feature type="transmembrane region" description="Helical" evidence="1">
    <location>
        <begin position="295"/>
        <end position="314"/>
    </location>
</feature>
<gene>
    <name evidence="2" type="ORF">CAFE_34580</name>
</gene>
<evidence type="ECO:0000256" key="1">
    <source>
        <dbReference type="SAM" id="Phobius"/>
    </source>
</evidence>